<keyword evidence="2" id="KW-1185">Reference proteome</keyword>
<dbReference type="Proteomes" id="UP000198716">
    <property type="component" value="Unassembled WGS sequence"/>
</dbReference>
<accession>A0A1I1V6S3</accession>
<evidence type="ECO:0000313" key="2">
    <source>
        <dbReference type="Proteomes" id="UP000198716"/>
    </source>
</evidence>
<reference evidence="2" key="1">
    <citation type="submission" date="2016-10" db="EMBL/GenBank/DDBJ databases">
        <authorList>
            <person name="Varghese N."/>
            <person name="Submissions S."/>
        </authorList>
    </citation>
    <scope>NUCLEOTIDE SEQUENCE [LARGE SCALE GENOMIC DNA]</scope>
    <source>
        <strain evidence="2">DSM 45004</strain>
    </source>
</reference>
<protein>
    <submittedName>
        <fullName evidence="1">Uncharacterized protein</fullName>
    </submittedName>
</protein>
<gene>
    <name evidence="1" type="ORF">SAMN04487819_103139</name>
</gene>
<name>A0A1I1V6S3_9ACTN</name>
<evidence type="ECO:0000313" key="1">
    <source>
        <dbReference type="EMBL" id="SFD78579.1"/>
    </source>
</evidence>
<dbReference type="RefSeq" id="WP_092924636.1">
    <property type="nucleotide sequence ID" value="NZ_FOMZ01000003.1"/>
</dbReference>
<dbReference type="EMBL" id="FOMZ01000003">
    <property type="protein sequence ID" value="SFD78579.1"/>
    <property type="molecule type" value="Genomic_DNA"/>
</dbReference>
<sequence length="82" mass="8950">MLEEIRGQLQQIIDTAPTGELAAVRTRLEELRGLLHQVAGTSTNDDVRQALQLFANAHEKTDEAVQAVVRATEHVSAFSAVL</sequence>
<organism evidence="1 2">
    <name type="scientific">Actinopolyspora alba</name>
    <dbReference type="NCBI Taxonomy" id="673379"/>
    <lineage>
        <taxon>Bacteria</taxon>
        <taxon>Bacillati</taxon>
        <taxon>Actinomycetota</taxon>
        <taxon>Actinomycetes</taxon>
        <taxon>Actinopolysporales</taxon>
        <taxon>Actinopolysporaceae</taxon>
        <taxon>Actinopolyspora</taxon>
        <taxon>Actinopolyspora alba group</taxon>
    </lineage>
</organism>
<dbReference type="AlphaFoldDB" id="A0A1I1V6S3"/>
<proteinExistence type="predicted"/>